<keyword evidence="1" id="KW-0732">Signal</keyword>
<evidence type="ECO:0000313" key="2">
    <source>
        <dbReference type="EMBL" id="QAU51600.1"/>
    </source>
</evidence>
<dbReference type="EMBL" id="CP035299">
    <property type="protein sequence ID" value="QAU51600.1"/>
    <property type="molecule type" value="Genomic_DNA"/>
</dbReference>
<dbReference type="RefSeq" id="WP_128889165.1">
    <property type="nucleotide sequence ID" value="NZ_BMCX01000004.1"/>
</dbReference>
<dbReference type="AlphaFoldDB" id="A0A410W6N7"/>
<accession>A0A410W6N7</accession>
<proteinExistence type="predicted"/>
<sequence precursor="true">MRKKTFPSQQFLPALLITLGLAATWSVPALINQAVPTATEDPASTLEVESATATATFTPPQDWRVQHQTAASGITLLDDDGSTIDVEVVSDVKDFDNSARRKAAELDRAGIALAYDGEPIETAKGLKGRSCYVFRASDQHGGECGFVEKDGEMVLVYNLAADPDNAPDIQPLIDSISIQKEA</sequence>
<gene>
    <name evidence="2" type="ORF">CPELA_01505</name>
</gene>
<feature type="signal peptide" evidence="1">
    <location>
        <begin position="1"/>
        <end position="22"/>
    </location>
</feature>
<dbReference type="Proteomes" id="UP000288929">
    <property type="component" value="Chromosome"/>
</dbReference>
<name>A0A410W6N7_9CORY</name>
<dbReference type="OrthoDB" id="4403813at2"/>
<evidence type="ECO:0000313" key="3">
    <source>
        <dbReference type="Proteomes" id="UP000288929"/>
    </source>
</evidence>
<keyword evidence="3" id="KW-1185">Reference proteome</keyword>
<evidence type="ECO:0000256" key="1">
    <source>
        <dbReference type="SAM" id="SignalP"/>
    </source>
</evidence>
<dbReference type="KEGG" id="cpeg:CPELA_01505"/>
<reference evidence="2 3" key="1">
    <citation type="submission" date="2019-01" db="EMBL/GenBank/DDBJ databases">
        <authorList>
            <person name="Ruckert C."/>
            <person name="Busche T."/>
            <person name="Kalinowski J."/>
        </authorList>
    </citation>
    <scope>NUCLEOTIDE SEQUENCE [LARGE SCALE GENOMIC DNA]</scope>
    <source>
        <strain evidence="2 3">136/3</strain>
    </source>
</reference>
<protein>
    <submittedName>
        <fullName evidence="2">Uncharacterized protein</fullName>
    </submittedName>
</protein>
<feature type="chain" id="PRO_5038720787" evidence="1">
    <location>
        <begin position="23"/>
        <end position="182"/>
    </location>
</feature>
<organism evidence="2 3">
    <name type="scientific">Corynebacterium pelargi</name>
    <dbReference type="NCBI Taxonomy" id="1471400"/>
    <lineage>
        <taxon>Bacteria</taxon>
        <taxon>Bacillati</taxon>
        <taxon>Actinomycetota</taxon>
        <taxon>Actinomycetes</taxon>
        <taxon>Mycobacteriales</taxon>
        <taxon>Corynebacteriaceae</taxon>
        <taxon>Corynebacterium</taxon>
    </lineage>
</organism>